<dbReference type="EMBL" id="JBDXMI010000001">
    <property type="protein sequence ID" value="MEO9385868.1"/>
    <property type="molecule type" value="Genomic_DNA"/>
</dbReference>
<proteinExistence type="predicted"/>
<comment type="caution">
    <text evidence="1">The sequence shown here is derived from an EMBL/GenBank/DDBJ whole genome shotgun (WGS) entry which is preliminary data.</text>
</comment>
<gene>
    <name evidence="1" type="ORF">ABI908_17360</name>
</gene>
<organism evidence="1 2">
    <name type="scientific">Chromobacterium phragmitis</name>
    <dbReference type="NCBI Taxonomy" id="2202141"/>
    <lineage>
        <taxon>Bacteria</taxon>
        <taxon>Pseudomonadati</taxon>
        <taxon>Pseudomonadota</taxon>
        <taxon>Betaproteobacteria</taxon>
        <taxon>Neisseriales</taxon>
        <taxon>Chromobacteriaceae</taxon>
        <taxon>Chromobacterium</taxon>
    </lineage>
</organism>
<protein>
    <submittedName>
        <fullName evidence="1">Uncharacterized protein</fullName>
    </submittedName>
</protein>
<evidence type="ECO:0000313" key="1">
    <source>
        <dbReference type="EMBL" id="MEO9385868.1"/>
    </source>
</evidence>
<accession>A0ABV0IXK4</accession>
<dbReference type="Proteomes" id="UP001462502">
    <property type="component" value="Unassembled WGS sequence"/>
</dbReference>
<evidence type="ECO:0000313" key="2">
    <source>
        <dbReference type="Proteomes" id="UP001462502"/>
    </source>
</evidence>
<keyword evidence="2" id="KW-1185">Reference proteome</keyword>
<reference evidence="1 2" key="1">
    <citation type="submission" date="2024-05" db="EMBL/GenBank/DDBJ databases">
        <authorList>
            <person name="De Oliveira J.P."/>
            <person name="Noriler S.A."/>
            <person name="De Oliveira A.G."/>
            <person name="Sipoli D.S."/>
        </authorList>
    </citation>
    <scope>NUCLEOTIDE SEQUENCE [LARGE SCALE GENOMIC DNA]</scope>
    <source>
        <strain evidence="1 2">LABIM192</strain>
    </source>
</reference>
<dbReference type="RefSeq" id="WP_347935815.1">
    <property type="nucleotide sequence ID" value="NZ_CP158160.1"/>
</dbReference>
<sequence length="88" mass="9929">MANDDAEEKILKALENPKFKWRTIGGIAKEAKVSPDIVRAVVTQRSERIVKSSVPNTKGEPLFTLREKHRVQTSAFRRLVSALKNRGD</sequence>
<name>A0ABV0IXK4_9NEIS</name>